<organism evidence="1">
    <name type="scientific">Triticum urartu</name>
    <name type="common">Red wild einkorn</name>
    <name type="synonym">Crithodium urartu</name>
    <dbReference type="NCBI Taxonomy" id="4572"/>
    <lineage>
        <taxon>Eukaryota</taxon>
        <taxon>Viridiplantae</taxon>
        <taxon>Streptophyta</taxon>
        <taxon>Embryophyta</taxon>
        <taxon>Tracheophyta</taxon>
        <taxon>Spermatophyta</taxon>
        <taxon>Magnoliopsida</taxon>
        <taxon>Liliopsida</taxon>
        <taxon>Poales</taxon>
        <taxon>Poaceae</taxon>
        <taxon>BOP clade</taxon>
        <taxon>Pooideae</taxon>
        <taxon>Triticodae</taxon>
        <taxon>Triticeae</taxon>
        <taxon>Triticinae</taxon>
        <taxon>Triticum</taxon>
    </lineage>
</organism>
<name>M7ZP28_TRIUA</name>
<proteinExistence type="predicted"/>
<sequence length="319" mass="35781">MQIHTSLDITAAKKNKSKIALHNLIMAVDYKTAYWIMSNDNDKIEKKEPMMSATIKKRKSIPTLRKRSLFSNKRIKRMQLFVPNNIYMKNMNAKNMMKYKKHMRQDKKKSKEEGEVEEEGSNNSTAAWWWWSCSTPAGLRQALAEEERELQEAVDVLAGADLQTMANAAGLVSSAAARAALEAYLQGVDLAVTCRNLEVAARELSLAVAAAAADSQGRDESRCKWILWLKKDRRNADVVDDGRLGQALLHHKAWPVSNSLSTASRPEENLAEFLSYALFGSLTLLPYLDPAGPVMKTLSKTGKLIFHVAFSVAKRSFLY</sequence>
<protein>
    <submittedName>
        <fullName evidence="1">Uncharacterized protein</fullName>
    </submittedName>
</protein>
<dbReference type="EMBL" id="KD088954">
    <property type="protein sequence ID" value="EMS61877.1"/>
    <property type="molecule type" value="Genomic_DNA"/>
</dbReference>
<evidence type="ECO:0000313" key="1">
    <source>
        <dbReference type="EMBL" id="EMS61877.1"/>
    </source>
</evidence>
<gene>
    <name evidence="1" type="ORF">TRIUR3_00299</name>
</gene>
<reference evidence="1" key="1">
    <citation type="journal article" date="2013" name="Nature">
        <title>Draft genome of the wheat A-genome progenitor Triticum urartu.</title>
        <authorList>
            <person name="Ling H.Q."/>
            <person name="Zhao S."/>
            <person name="Liu D."/>
            <person name="Wang J."/>
            <person name="Sun H."/>
            <person name="Zhang C."/>
            <person name="Fan H."/>
            <person name="Li D."/>
            <person name="Dong L."/>
            <person name="Tao Y."/>
            <person name="Gao C."/>
            <person name="Wu H."/>
            <person name="Li Y."/>
            <person name="Cui Y."/>
            <person name="Guo X."/>
            <person name="Zheng S."/>
            <person name="Wang B."/>
            <person name="Yu K."/>
            <person name="Liang Q."/>
            <person name="Yang W."/>
            <person name="Lou X."/>
            <person name="Chen J."/>
            <person name="Feng M."/>
            <person name="Jian J."/>
            <person name="Zhang X."/>
            <person name="Luo G."/>
            <person name="Jiang Y."/>
            <person name="Liu J."/>
            <person name="Wang Z."/>
            <person name="Sha Y."/>
            <person name="Zhang B."/>
            <person name="Wu H."/>
            <person name="Tang D."/>
            <person name="Shen Q."/>
            <person name="Xue P."/>
            <person name="Zou S."/>
            <person name="Wang X."/>
            <person name="Liu X."/>
            <person name="Wang F."/>
            <person name="Yang Y."/>
            <person name="An X."/>
            <person name="Dong Z."/>
            <person name="Zhang K."/>
            <person name="Zhang X."/>
            <person name="Luo M.C."/>
            <person name="Dvorak J."/>
            <person name="Tong Y."/>
            <person name="Wang J."/>
            <person name="Yang H."/>
            <person name="Li Z."/>
            <person name="Wang D."/>
            <person name="Zhang A."/>
            <person name="Wang J."/>
        </authorList>
    </citation>
    <scope>NUCLEOTIDE SEQUENCE</scope>
</reference>
<dbReference type="AlphaFoldDB" id="M7ZP28"/>
<accession>M7ZP28</accession>